<reference evidence="2" key="1">
    <citation type="submission" date="2020-09" db="EMBL/GenBank/DDBJ databases">
        <authorList>
            <person name="Kim M.K."/>
        </authorList>
    </citation>
    <scope>NUCLEOTIDE SEQUENCE</scope>
    <source>
        <strain evidence="2">BT704</strain>
    </source>
</reference>
<evidence type="ECO:0000313" key="2">
    <source>
        <dbReference type="EMBL" id="MBD2756579.1"/>
    </source>
</evidence>
<gene>
    <name evidence="2" type="ORF">IC230_27075</name>
</gene>
<proteinExistence type="predicted"/>
<dbReference type="AlphaFoldDB" id="A0A927GG72"/>
<protein>
    <submittedName>
        <fullName evidence="2">Uncharacterized protein</fullName>
    </submittedName>
</protein>
<feature type="transmembrane region" description="Helical" evidence="1">
    <location>
        <begin position="142"/>
        <end position="160"/>
    </location>
</feature>
<keyword evidence="1" id="KW-1133">Transmembrane helix</keyword>
<comment type="caution">
    <text evidence="2">The sequence shown here is derived from an EMBL/GenBank/DDBJ whole genome shotgun (WGS) entry which is preliminary data.</text>
</comment>
<feature type="transmembrane region" description="Helical" evidence="1">
    <location>
        <begin position="112"/>
        <end position="130"/>
    </location>
</feature>
<organism evidence="2 3">
    <name type="scientific">Spirosoma validum</name>
    <dbReference type="NCBI Taxonomy" id="2771355"/>
    <lineage>
        <taxon>Bacteria</taxon>
        <taxon>Pseudomonadati</taxon>
        <taxon>Bacteroidota</taxon>
        <taxon>Cytophagia</taxon>
        <taxon>Cytophagales</taxon>
        <taxon>Cytophagaceae</taxon>
        <taxon>Spirosoma</taxon>
    </lineage>
</organism>
<accession>A0A927GG72</accession>
<dbReference type="EMBL" id="JACXAA010000013">
    <property type="protein sequence ID" value="MBD2756579.1"/>
    <property type="molecule type" value="Genomic_DNA"/>
</dbReference>
<name>A0A927GG72_9BACT</name>
<feature type="transmembrane region" description="Helical" evidence="1">
    <location>
        <begin position="71"/>
        <end position="92"/>
    </location>
</feature>
<evidence type="ECO:0000313" key="3">
    <source>
        <dbReference type="Proteomes" id="UP000653797"/>
    </source>
</evidence>
<dbReference type="Proteomes" id="UP000653797">
    <property type="component" value="Unassembled WGS sequence"/>
</dbReference>
<evidence type="ECO:0000256" key="1">
    <source>
        <dbReference type="SAM" id="Phobius"/>
    </source>
</evidence>
<dbReference type="RefSeq" id="WP_191042199.1">
    <property type="nucleotide sequence ID" value="NZ_JACXAA010000013.1"/>
</dbReference>
<keyword evidence="3" id="KW-1185">Reference proteome</keyword>
<sequence>MNEFAHTRMMLGFVMSFCIAQLMRGVSRLIVHPARSRPYAVHLLWVFYIFLDIVFFWWWEYQLNKVSRWTFLLYLVVILYVVLYCLLCSLLFPEDIQEYQGYKGYYYARRQWFFSLVAVTYPIDALDTYMKGGTHMASLGIGTEYFVRMGLYTLLCLIATRVANERYHAMLAILLTGDTIAWILKYNQLL</sequence>
<keyword evidence="1" id="KW-0472">Membrane</keyword>
<feature type="transmembrane region" description="Helical" evidence="1">
    <location>
        <begin position="39"/>
        <end position="59"/>
    </location>
</feature>
<keyword evidence="1" id="KW-0812">Transmembrane</keyword>